<reference evidence="2 3" key="1">
    <citation type="submission" date="2020-09" db="EMBL/GenBank/DDBJ databases">
        <title>Genome seq and assembly of Chryseobacterium sp.</title>
        <authorList>
            <person name="Chhetri G."/>
        </authorList>
    </citation>
    <scope>NUCLEOTIDE SEQUENCE [LARGE SCALE GENOMIC DNA]</scope>
    <source>
        <strain evidence="2 3">GCR10</strain>
    </source>
</reference>
<name>A0ABR8ZCX6_9FLAO</name>
<dbReference type="RefSeq" id="WP_191737037.1">
    <property type="nucleotide sequence ID" value="NZ_JACYFS010000003.1"/>
</dbReference>
<keyword evidence="3" id="KW-1185">Reference proteome</keyword>
<comment type="caution">
    <text evidence="2">The sequence shown here is derived from an EMBL/GenBank/DDBJ whole genome shotgun (WGS) entry which is preliminary data.</text>
</comment>
<keyword evidence="1" id="KW-1133">Transmembrane helix</keyword>
<feature type="transmembrane region" description="Helical" evidence="1">
    <location>
        <begin position="279"/>
        <end position="297"/>
    </location>
</feature>
<feature type="transmembrane region" description="Helical" evidence="1">
    <location>
        <begin position="153"/>
        <end position="177"/>
    </location>
</feature>
<feature type="transmembrane region" description="Helical" evidence="1">
    <location>
        <begin position="101"/>
        <end position="117"/>
    </location>
</feature>
<evidence type="ECO:0000313" key="2">
    <source>
        <dbReference type="EMBL" id="MBD8083097.1"/>
    </source>
</evidence>
<accession>A0ABR8ZCX6</accession>
<evidence type="ECO:0000256" key="1">
    <source>
        <dbReference type="SAM" id="Phobius"/>
    </source>
</evidence>
<proteinExistence type="predicted"/>
<sequence length="333" mass="38924">MKLLENKTILKQLLNTGIKIVGIICLIATIMISITAYTQKIEIIPTYLAILFCGILFESFRISNKSKSIFYVLLYAYFISLIVFFPDQGNDAYHFEERIKRLPYVLCFVYLIILVASHKKIIIPRLTEGVTLLLSVSIIYWLLSKQLLNFETWYSSIITIVTLLLSLFSVINGLFLVKLSKLNRLILSIWSTIIVFVIGVDDFIGLMDYISFDDQNGFSDSFKIVIQYFLFGMSSIYLVQNFFLLFLLIPSKEDQDNILFHENIRDHYGRYSESQVKRLFSIFCIIYCFVFFYLNHILKILPINTIIWIVTFTFPVVLNVMIKINYKKSEFID</sequence>
<feature type="transmembrane region" description="Helical" evidence="1">
    <location>
        <begin position="303"/>
        <end position="322"/>
    </location>
</feature>
<feature type="transmembrane region" description="Helical" evidence="1">
    <location>
        <begin position="189"/>
        <end position="212"/>
    </location>
</feature>
<organism evidence="2 3">
    <name type="scientific">Chryseobacterium caseinilyticum</name>
    <dbReference type="NCBI Taxonomy" id="2771428"/>
    <lineage>
        <taxon>Bacteria</taxon>
        <taxon>Pseudomonadati</taxon>
        <taxon>Bacteroidota</taxon>
        <taxon>Flavobacteriia</taxon>
        <taxon>Flavobacteriales</taxon>
        <taxon>Weeksellaceae</taxon>
        <taxon>Chryseobacterium group</taxon>
        <taxon>Chryseobacterium</taxon>
    </lineage>
</organism>
<protein>
    <submittedName>
        <fullName evidence="2">Uncharacterized protein</fullName>
    </submittedName>
</protein>
<feature type="transmembrane region" description="Helical" evidence="1">
    <location>
        <begin position="44"/>
        <end position="62"/>
    </location>
</feature>
<gene>
    <name evidence="2" type="ORF">IC610_11800</name>
</gene>
<evidence type="ECO:0000313" key="3">
    <source>
        <dbReference type="Proteomes" id="UP000637299"/>
    </source>
</evidence>
<dbReference type="EMBL" id="JACYFS010000003">
    <property type="protein sequence ID" value="MBD8083097.1"/>
    <property type="molecule type" value="Genomic_DNA"/>
</dbReference>
<keyword evidence="1" id="KW-0812">Transmembrane</keyword>
<feature type="transmembrane region" description="Helical" evidence="1">
    <location>
        <begin position="69"/>
        <end position="86"/>
    </location>
</feature>
<feature type="transmembrane region" description="Helical" evidence="1">
    <location>
        <begin position="224"/>
        <end position="249"/>
    </location>
</feature>
<dbReference type="Proteomes" id="UP000637299">
    <property type="component" value="Unassembled WGS sequence"/>
</dbReference>
<keyword evidence="1" id="KW-0472">Membrane</keyword>
<feature type="transmembrane region" description="Helical" evidence="1">
    <location>
        <begin position="129"/>
        <end position="147"/>
    </location>
</feature>
<feature type="transmembrane region" description="Helical" evidence="1">
    <location>
        <begin position="20"/>
        <end position="38"/>
    </location>
</feature>